<evidence type="ECO:0000256" key="10">
    <source>
        <dbReference type="RuleBase" id="RU351113"/>
    </source>
</evidence>
<dbReference type="GO" id="GO:0007165">
    <property type="term" value="P:signal transduction"/>
    <property type="evidence" value="ECO:0007669"/>
    <property type="project" value="UniProtKB-KW"/>
</dbReference>
<organism evidence="11 12">
    <name type="scientific">Helicoverpa armigera</name>
    <name type="common">Cotton bollworm</name>
    <name type="synonym">Heliothis armigera</name>
    <dbReference type="NCBI Taxonomy" id="29058"/>
    <lineage>
        <taxon>Eukaryota</taxon>
        <taxon>Metazoa</taxon>
        <taxon>Ecdysozoa</taxon>
        <taxon>Arthropoda</taxon>
        <taxon>Hexapoda</taxon>
        <taxon>Insecta</taxon>
        <taxon>Pterygota</taxon>
        <taxon>Neoptera</taxon>
        <taxon>Endopterygota</taxon>
        <taxon>Lepidoptera</taxon>
        <taxon>Glossata</taxon>
        <taxon>Ditrysia</taxon>
        <taxon>Noctuoidea</taxon>
        <taxon>Noctuidae</taxon>
        <taxon>Heliothinae</taxon>
        <taxon>Helicoverpa</taxon>
    </lineage>
</organism>
<evidence type="ECO:0000256" key="3">
    <source>
        <dbReference type="ARBA" id="ARBA00022606"/>
    </source>
</evidence>
<feature type="transmembrane region" description="Helical" evidence="10">
    <location>
        <begin position="189"/>
        <end position="215"/>
    </location>
</feature>
<dbReference type="Proteomes" id="UP000249218">
    <property type="component" value="Unassembled WGS sequence"/>
</dbReference>
<dbReference type="PANTHER" id="PTHR21137">
    <property type="entry name" value="ODORANT RECEPTOR"/>
    <property type="match status" value="1"/>
</dbReference>
<keyword evidence="12" id="KW-1185">Reference proteome</keyword>
<keyword evidence="2" id="KW-1003">Cell membrane</keyword>
<evidence type="ECO:0000256" key="6">
    <source>
        <dbReference type="ARBA" id="ARBA00022989"/>
    </source>
</evidence>
<dbReference type="InterPro" id="IPR004117">
    <property type="entry name" value="7tm6_olfct_rcpt"/>
</dbReference>
<evidence type="ECO:0000256" key="2">
    <source>
        <dbReference type="ARBA" id="ARBA00022475"/>
    </source>
</evidence>
<keyword evidence="9 10" id="KW-0807">Transducer</keyword>
<sequence>MSGIRKFGLQHCDLPTSMANVAFFMKAVTLKIDERDEGTIPIIFYFLTLFCIACYLYVYVVSMIWFVFSRCPVTGDVLAALIVFSLGVASEISTVKFLYMRIHIKDVRKMVADCLDSYSKVVPGTRFSNNLLRTLREAKRRAMLFWMVIIGNGLMYVVKPLLLPGRHFMDDVVLLYGLEPMFETPNYQISFVLMGSSCVLICYLCANISAFLIIITGYVQAQMLALSEELTHLWEDAEENYRGTELEDITDDGDQNYENKDAILNDYVTVHLKDIAKSHAENINLLGQIEGTFRGAIAIEFCLLVIALIAELLGGLQNTYMEVPFALMQVGMDCLIGQRVMDAGAVFEDAVYDCKWERFNKKNMKTAMVLLLNAQRPMTISAGGVTTLSYVSFMTIIKSIYSTYTTLRSTMDEP</sequence>
<dbReference type="GO" id="GO:0005886">
    <property type="term" value="C:plasma membrane"/>
    <property type="evidence" value="ECO:0007669"/>
    <property type="project" value="UniProtKB-SubCell"/>
</dbReference>
<keyword evidence="6 10" id="KW-1133">Transmembrane helix</keyword>
<evidence type="ECO:0000256" key="5">
    <source>
        <dbReference type="ARBA" id="ARBA00022725"/>
    </source>
</evidence>
<keyword evidence="7 10" id="KW-0472">Membrane</keyword>
<keyword evidence="3 10" id="KW-0716">Sensory transduction</keyword>
<dbReference type="AlphaFoldDB" id="A0A2W1BGJ8"/>
<evidence type="ECO:0000256" key="1">
    <source>
        <dbReference type="ARBA" id="ARBA00004651"/>
    </source>
</evidence>
<gene>
    <name evidence="11" type="primary">HaOG200821</name>
    <name evidence="11" type="ORF">B5X24_HaOG200821</name>
</gene>
<proteinExistence type="inferred from homology"/>
<feature type="transmembrane region" description="Helical" evidence="10">
    <location>
        <begin position="78"/>
        <end position="99"/>
    </location>
</feature>
<comment type="subcellular location">
    <subcellularLocation>
        <location evidence="1 10">Cell membrane</location>
        <topology evidence="1 10">Multi-pass membrane protein</topology>
    </subcellularLocation>
</comment>
<keyword evidence="5 10" id="KW-0552">Olfaction</keyword>
<name>A0A2W1BGJ8_HELAM</name>
<reference evidence="11 12" key="1">
    <citation type="journal article" date="2017" name="BMC Biol.">
        <title>Genomic innovations, transcriptional plasticity and gene loss underlying the evolution and divergence of two highly polyphagous and invasive Helicoverpa pest species.</title>
        <authorList>
            <person name="Pearce S.L."/>
            <person name="Clarke D.F."/>
            <person name="East P.D."/>
            <person name="Elfekih S."/>
            <person name="Gordon K.H."/>
            <person name="Jermiin L.S."/>
            <person name="McGaughran A."/>
            <person name="Oakeshott J.G."/>
            <person name="Papanikolaou A."/>
            <person name="Perera O.P."/>
            <person name="Rane R.V."/>
            <person name="Richards S."/>
            <person name="Tay W.T."/>
            <person name="Walsh T.K."/>
            <person name="Anderson A."/>
            <person name="Anderson C.J."/>
            <person name="Asgari S."/>
            <person name="Board P.G."/>
            <person name="Bretschneider A."/>
            <person name="Campbell P.M."/>
            <person name="Chertemps T."/>
            <person name="Christeller J.T."/>
            <person name="Coppin C.W."/>
            <person name="Downes S.J."/>
            <person name="Duan G."/>
            <person name="Farnsworth C.A."/>
            <person name="Good R.T."/>
            <person name="Han L.B."/>
            <person name="Han Y.C."/>
            <person name="Hatje K."/>
            <person name="Horne I."/>
            <person name="Huang Y.P."/>
            <person name="Hughes D.S."/>
            <person name="Jacquin-Joly E."/>
            <person name="James W."/>
            <person name="Jhangiani S."/>
            <person name="Kollmar M."/>
            <person name="Kuwar S.S."/>
            <person name="Li S."/>
            <person name="Liu N.Y."/>
            <person name="Maibeche M.T."/>
            <person name="Miller J.R."/>
            <person name="Montagne N."/>
            <person name="Perry T."/>
            <person name="Qu J."/>
            <person name="Song S.V."/>
            <person name="Sutton G.G."/>
            <person name="Vogel H."/>
            <person name="Walenz B.P."/>
            <person name="Xu W."/>
            <person name="Zhang H.J."/>
            <person name="Zou Z."/>
            <person name="Batterham P."/>
            <person name="Edwards O.R."/>
            <person name="Feyereisen R."/>
            <person name="Gibbs R.A."/>
            <person name="Heckel D.G."/>
            <person name="McGrath A."/>
            <person name="Robin C."/>
            <person name="Scherer S.E."/>
            <person name="Worley K.C."/>
            <person name="Wu Y.D."/>
        </authorList>
    </citation>
    <scope>NUCLEOTIDE SEQUENCE [LARGE SCALE GENOMIC DNA]</scope>
    <source>
        <strain evidence="11">Harm_GR_Male_#8</strain>
        <tissue evidence="11">Whole organism</tissue>
    </source>
</reference>
<dbReference type="OrthoDB" id="7550533at2759"/>
<evidence type="ECO:0000313" key="12">
    <source>
        <dbReference type="Proteomes" id="UP000249218"/>
    </source>
</evidence>
<accession>A0A2W1BGJ8</accession>
<evidence type="ECO:0000256" key="8">
    <source>
        <dbReference type="ARBA" id="ARBA00023170"/>
    </source>
</evidence>
<comment type="caution">
    <text evidence="10">Lacks conserved residue(s) required for the propagation of feature annotation.</text>
</comment>
<evidence type="ECO:0000313" key="11">
    <source>
        <dbReference type="EMBL" id="PZC74192.1"/>
    </source>
</evidence>
<dbReference type="GO" id="GO:0004984">
    <property type="term" value="F:olfactory receptor activity"/>
    <property type="evidence" value="ECO:0007669"/>
    <property type="project" value="InterPro"/>
</dbReference>
<comment type="similarity">
    <text evidence="10">Belongs to the insect chemoreceptor superfamily. Heteromeric odorant receptor channel (TC 1.A.69) family.</text>
</comment>
<dbReference type="EMBL" id="KZ150062">
    <property type="protein sequence ID" value="PZC74192.1"/>
    <property type="molecule type" value="Genomic_DNA"/>
</dbReference>
<evidence type="ECO:0000256" key="7">
    <source>
        <dbReference type="ARBA" id="ARBA00023136"/>
    </source>
</evidence>
<keyword evidence="4 10" id="KW-0812">Transmembrane</keyword>
<protein>
    <recommendedName>
        <fullName evidence="10">Odorant receptor</fullName>
    </recommendedName>
</protein>
<feature type="transmembrane region" description="Helical" evidence="10">
    <location>
        <begin position="42"/>
        <end position="66"/>
    </location>
</feature>
<dbReference type="Pfam" id="PF02949">
    <property type="entry name" value="7tm_6"/>
    <property type="match status" value="1"/>
</dbReference>
<feature type="transmembrane region" description="Helical" evidence="10">
    <location>
        <begin position="378"/>
        <end position="401"/>
    </location>
</feature>
<keyword evidence="8 10" id="KW-0675">Receptor</keyword>
<evidence type="ECO:0000256" key="4">
    <source>
        <dbReference type="ARBA" id="ARBA00022692"/>
    </source>
</evidence>
<feature type="transmembrane region" description="Helical" evidence="10">
    <location>
        <begin position="296"/>
        <end position="316"/>
    </location>
</feature>
<dbReference type="GO" id="GO:0005549">
    <property type="term" value="F:odorant binding"/>
    <property type="evidence" value="ECO:0007669"/>
    <property type="project" value="InterPro"/>
</dbReference>
<dbReference type="PANTHER" id="PTHR21137:SF35">
    <property type="entry name" value="ODORANT RECEPTOR 19A-RELATED"/>
    <property type="match status" value="1"/>
</dbReference>
<feature type="transmembrane region" description="Helical" evidence="10">
    <location>
        <begin position="143"/>
        <end position="162"/>
    </location>
</feature>
<evidence type="ECO:0000256" key="9">
    <source>
        <dbReference type="ARBA" id="ARBA00023224"/>
    </source>
</evidence>